<dbReference type="AlphaFoldDB" id="A0A2U8FHT4"/>
<dbReference type="Pfam" id="PF09695">
    <property type="entry name" value="YtfJ_HI0045"/>
    <property type="match status" value="1"/>
</dbReference>
<reference evidence="3" key="1">
    <citation type="submission" date="2018-05" db="EMBL/GenBank/DDBJ databases">
        <title>Complete genome sequence of Actinobacillus porcitonsillarum reference strain 9953L55 (CCUG 46996).</title>
        <authorList>
            <person name="Dona V."/>
            <person name="Perreten V."/>
        </authorList>
    </citation>
    <scope>NUCLEOTIDE SEQUENCE [LARGE SCALE GENOMIC DNA]</scope>
    <source>
        <strain evidence="3">9953L55</strain>
    </source>
</reference>
<dbReference type="Proteomes" id="UP000244920">
    <property type="component" value="Chromosome"/>
</dbReference>
<name>A0A2U8FHT4_9PAST</name>
<keyword evidence="3" id="KW-1185">Reference proteome</keyword>
<protein>
    <submittedName>
        <fullName evidence="2">YtfJ family protein</fullName>
    </submittedName>
</protein>
<dbReference type="InterPro" id="IPR006513">
    <property type="entry name" value="YtfJ_HI0045"/>
</dbReference>
<evidence type="ECO:0000313" key="3">
    <source>
        <dbReference type="Proteomes" id="UP000244920"/>
    </source>
</evidence>
<dbReference type="RefSeq" id="WP_108923114.1">
    <property type="nucleotide sequence ID" value="NZ_CP029206.1"/>
</dbReference>
<gene>
    <name evidence="2" type="ORF">DDU33_03140</name>
</gene>
<accession>A0A2U8FHT4</accession>
<organism evidence="2 3">
    <name type="scientific">Actinobacillus porcitonsillarum</name>
    <dbReference type="NCBI Taxonomy" id="189834"/>
    <lineage>
        <taxon>Bacteria</taxon>
        <taxon>Pseudomonadati</taxon>
        <taxon>Pseudomonadota</taxon>
        <taxon>Gammaproteobacteria</taxon>
        <taxon>Pasteurellales</taxon>
        <taxon>Pasteurellaceae</taxon>
        <taxon>Actinobacillus</taxon>
    </lineage>
</organism>
<keyword evidence="1" id="KW-0732">Signal</keyword>
<proteinExistence type="predicted"/>
<feature type="signal peptide" evidence="1">
    <location>
        <begin position="1"/>
        <end position="21"/>
    </location>
</feature>
<dbReference type="NCBIfam" id="TIGR01626">
    <property type="entry name" value="ytfJ_HI0045"/>
    <property type="match status" value="1"/>
</dbReference>
<dbReference type="EMBL" id="CP029206">
    <property type="protein sequence ID" value="AWI50549.1"/>
    <property type="molecule type" value="Genomic_DNA"/>
</dbReference>
<evidence type="ECO:0000256" key="1">
    <source>
        <dbReference type="SAM" id="SignalP"/>
    </source>
</evidence>
<feature type="chain" id="PRO_5015939001" evidence="1">
    <location>
        <begin position="22"/>
        <end position="184"/>
    </location>
</feature>
<dbReference type="KEGG" id="apor:DDU33_03140"/>
<sequence length="184" mass="20038">MKKIVLSTIFASVFFAHSTLAHNITLNSGLAPVAVTKDGELILSNGDVNYQSWRSANLVGKVRVIQHIAGRSSVKEKNEALMDAIKAEKFDDTKYQTTTIINADDAIIGTGTFVKSSAEKGKKQNSHSQVILDQQSSVKNAWALKEKESLIVVLDKSGKVKFVKEGKLTPQEIQSVIALVKSLL</sequence>
<evidence type="ECO:0000313" key="2">
    <source>
        <dbReference type="EMBL" id="AWI50549.1"/>
    </source>
</evidence>